<evidence type="ECO:0000313" key="1">
    <source>
        <dbReference type="EMBL" id="CAF1093218.1"/>
    </source>
</evidence>
<gene>
    <name evidence="1" type="ORF">OXX778_LOCUS20776</name>
</gene>
<keyword evidence="2" id="KW-1185">Reference proteome</keyword>
<organism evidence="1 2">
    <name type="scientific">Brachionus calyciflorus</name>
    <dbReference type="NCBI Taxonomy" id="104777"/>
    <lineage>
        <taxon>Eukaryota</taxon>
        <taxon>Metazoa</taxon>
        <taxon>Spiralia</taxon>
        <taxon>Gnathifera</taxon>
        <taxon>Rotifera</taxon>
        <taxon>Eurotatoria</taxon>
        <taxon>Monogononta</taxon>
        <taxon>Pseudotrocha</taxon>
        <taxon>Ploima</taxon>
        <taxon>Brachionidae</taxon>
        <taxon>Brachionus</taxon>
    </lineage>
</organism>
<dbReference type="EMBL" id="CAJNOC010007165">
    <property type="protein sequence ID" value="CAF1093218.1"/>
    <property type="molecule type" value="Genomic_DNA"/>
</dbReference>
<proteinExistence type="predicted"/>
<sequence>TEFKKTNLKKGSSYSNFNTNNWDSKLTSHEGKANCLLSKDELKSNQNSRFKSSENIFNLNTDKNINQKQDKVFFISESDSSDNESINSENLRTSEKGIFIIKNGIFLKKYINECFIELKKKHNKIDLLEFIDEPKTNLKIKIKTSNDYIYKECKKIIDNLSVLRRYYNRFSQDEFDVILKKKEELIKNVGKSPEIYLKFNLARKQIDIYGFNNSYLNQVFTKIDEFCMKEIKVCKTIEIKNDINYNFLKFMMSSKERQQQLKTCIGLDERANIQLIHPSKNSQNFPAIRIEGTKQFVVNLNLNQIGDIFIKEYKIDNKPETNFFIKNRLMMFKRELEDKYIVLKFDYNSFHLIGFCIRDIEQNAKEINEFIKSVDYRSISVN</sequence>
<comment type="caution">
    <text evidence="1">The sequence shown here is derived from an EMBL/GenBank/DDBJ whole genome shotgun (WGS) entry which is preliminary data.</text>
</comment>
<feature type="non-terminal residue" evidence="1">
    <location>
        <position position="1"/>
    </location>
</feature>
<protein>
    <submittedName>
        <fullName evidence="1">Uncharacterized protein</fullName>
    </submittedName>
</protein>
<name>A0A814NK77_9BILA</name>
<dbReference type="Proteomes" id="UP000663879">
    <property type="component" value="Unassembled WGS sequence"/>
</dbReference>
<accession>A0A814NK77</accession>
<reference evidence="1" key="1">
    <citation type="submission" date="2021-02" db="EMBL/GenBank/DDBJ databases">
        <authorList>
            <person name="Nowell W R."/>
        </authorList>
    </citation>
    <scope>NUCLEOTIDE SEQUENCE</scope>
    <source>
        <strain evidence="1">Ploen Becks lab</strain>
    </source>
</reference>
<evidence type="ECO:0000313" key="2">
    <source>
        <dbReference type="Proteomes" id="UP000663879"/>
    </source>
</evidence>
<dbReference type="AlphaFoldDB" id="A0A814NK77"/>